<keyword evidence="2 7" id="KW-0813">Transport</keyword>
<dbReference type="InterPro" id="IPR001750">
    <property type="entry name" value="ND/Mrp_TM"/>
</dbReference>
<reference evidence="10 11" key="1">
    <citation type="submission" date="2021-02" db="EMBL/GenBank/DDBJ databases">
        <title>Alicyclobacillus curvatus sp. nov. and Alicyclobacillus mengziensis sp. nov., two acidophilic bacteria isolated from acid mine drainage.</title>
        <authorList>
            <person name="Huang Y."/>
        </authorList>
    </citation>
    <scope>NUCLEOTIDE SEQUENCE [LARGE SCALE GENOMIC DNA]</scope>
    <source>
        <strain evidence="10 11">S30H14</strain>
    </source>
</reference>
<accession>A0A9X7Z6Q7</accession>
<keyword evidence="10" id="KW-0560">Oxidoreductase</keyword>
<keyword evidence="3 7" id="KW-1003">Cell membrane</keyword>
<evidence type="ECO:0000259" key="9">
    <source>
        <dbReference type="Pfam" id="PF00361"/>
    </source>
</evidence>
<evidence type="ECO:0000256" key="1">
    <source>
        <dbReference type="ARBA" id="ARBA00004651"/>
    </source>
</evidence>
<dbReference type="PANTHER" id="PTHR42829">
    <property type="entry name" value="NADH-UBIQUINONE OXIDOREDUCTASE CHAIN 5"/>
    <property type="match status" value="1"/>
</dbReference>
<feature type="transmembrane region" description="Helical" evidence="7">
    <location>
        <begin position="29"/>
        <end position="50"/>
    </location>
</feature>
<organism evidence="10 11">
    <name type="scientific">Alicyclobacillus mengziensis</name>
    <dbReference type="NCBI Taxonomy" id="2931921"/>
    <lineage>
        <taxon>Bacteria</taxon>
        <taxon>Bacillati</taxon>
        <taxon>Bacillota</taxon>
        <taxon>Bacilli</taxon>
        <taxon>Bacillales</taxon>
        <taxon>Alicyclobacillaceae</taxon>
        <taxon>Alicyclobacillus</taxon>
    </lineage>
</organism>
<keyword evidence="11" id="KW-1185">Reference proteome</keyword>
<comment type="function">
    <text evidence="7">Part of an energy-coupled inorganic carbon pump.</text>
</comment>
<keyword evidence="5 7" id="KW-1133">Transmembrane helix</keyword>
<dbReference type="InterPro" id="IPR046396">
    <property type="entry name" value="Transporter_DabB"/>
</dbReference>
<evidence type="ECO:0000256" key="2">
    <source>
        <dbReference type="ARBA" id="ARBA00022448"/>
    </source>
</evidence>
<evidence type="ECO:0000313" key="11">
    <source>
        <dbReference type="Proteomes" id="UP000663505"/>
    </source>
</evidence>
<feature type="transmembrane region" description="Helical" evidence="7">
    <location>
        <begin position="439"/>
        <end position="459"/>
    </location>
</feature>
<dbReference type="KEGG" id="afx:JZ786_19535"/>
<feature type="transmembrane region" description="Helical" evidence="7">
    <location>
        <begin position="347"/>
        <end position="368"/>
    </location>
</feature>
<dbReference type="RefSeq" id="WP_206655988.1">
    <property type="nucleotide sequence ID" value="NZ_CP071182.1"/>
</dbReference>
<feature type="transmembrane region" description="Helical" evidence="7">
    <location>
        <begin position="375"/>
        <end position="392"/>
    </location>
</feature>
<feature type="transmembrane region" description="Helical" evidence="7">
    <location>
        <begin position="223"/>
        <end position="244"/>
    </location>
</feature>
<dbReference type="HAMAP" id="MF_00862">
    <property type="entry name" value="DabB"/>
    <property type="match status" value="1"/>
</dbReference>
<dbReference type="NCBIfam" id="NF006373">
    <property type="entry name" value="PRK08601.1"/>
    <property type="match status" value="1"/>
</dbReference>
<dbReference type="AlphaFoldDB" id="A0A9X7Z6Q7"/>
<feature type="transmembrane region" description="Helical" evidence="7">
    <location>
        <begin position="119"/>
        <end position="137"/>
    </location>
</feature>
<evidence type="ECO:0000256" key="3">
    <source>
        <dbReference type="ARBA" id="ARBA00022475"/>
    </source>
</evidence>
<feature type="transmembrane region" description="Helical" evidence="7">
    <location>
        <begin position="97"/>
        <end position="113"/>
    </location>
</feature>
<feature type="transmembrane region" description="Helical" evidence="7">
    <location>
        <begin position="157"/>
        <end position="178"/>
    </location>
</feature>
<gene>
    <name evidence="7" type="primary">dabB</name>
    <name evidence="10" type="ORF">JZ786_19535</name>
</gene>
<dbReference type="GO" id="GO:0008137">
    <property type="term" value="F:NADH dehydrogenase (ubiquinone) activity"/>
    <property type="evidence" value="ECO:0007669"/>
    <property type="project" value="InterPro"/>
</dbReference>
<dbReference type="PANTHER" id="PTHR42829:SF1">
    <property type="entry name" value="INORGANIC CARBON TRANSPORTER SUBUNIT DABB-RELATED"/>
    <property type="match status" value="1"/>
</dbReference>
<evidence type="ECO:0000256" key="6">
    <source>
        <dbReference type="ARBA" id="ARBA00023136"/>
    </source>
</evidence>
<comment type="subunit">
    <text evidence="7">Forms a complex with DabA.</text>
</comment>
<keyword evidence="4 7" id="KW-0812">Transmembrane</keyword>
<evidence type="ECO:0000256" key="5">
    <source>
        <dbReference type="ARBA" id="ARBA00022989"/>
    </source>
</evidence>
<feature type="transmembrane region" description="Helical" evidence="7">
    <location>
        <begin position="256"/>
        <end position="282"/>
    </location>
</feature>
<dbReference type="InterPro" id="IPR003945">
    <property type="entry name" value="NU5C-like"/>
</dbReference>
<feature type="transmembrane region" description="Helical" evidence="7">
    <location>
        <begin position="294"/>
        <end position="315"/>
    </location>
</feature>
<feature type="transmembrane region" description="Helical" evidence="7">
    <location>
        <begin position="6"/>
        <end position="22"/>
    </location>
</feature>
<keyword evidence="6 7" id="KW-0472">Membrane</keyword>
<dbReference type="GO" id="GO:0042773">
    <property type="term" value="P:ATP synthesis coupled electron transport"/>
    <property type="evidence" value="ECO:0007669"/>
    <property type="project" value="InterPro"/>
</dbReference>
<name>A0A9X7Z6Q7_9BACL</name>
<dbReference type="GO" id="GO:0003954">
    <property type="term" value="F:NADH dehydrogenase activity"/>
    <property type="evidence" value="ECO:0007669"/>
    <property type="project" value="TreeGrafter"/>
</dbReference>
<dbReference type="GO" id="GO:0005886">
    <property type="term" value="C:plasma membrane"/>
    <property type="evidence" value="ECO:0007669"/>
    <property type="project" value="UniProtKB-SubCell"/>
</dbReference>
<evidence type="ECO:0000313" key="10">
    <source>
        <dbReference type="EMBL" id="QSO46621.1"/>
    </source>
</evidence>
<dbReference type="Proteomes" id="UP000663505">
    <property type="component" value="Chromosome"/>
</dbReference>
<evidence type="ECO:0000256" key="8">
    <source>
        <dbReference type="RuleBase" id="RU000320"/>
    </source>
</evidence>
<feature type="transmembrane region" description="Helical" evidence="7">
    <location>
        <begin position="65"/>
        <end position="85"/>
    </location>
</feature>
<protein>
    <recommendedName>
        <fullName evidence="7">Probable inorganic carbon transporter subunit DabB</fullName>
    </recommendedName>
</protein>
<dbReference type="PRINTS" id="PR01434">
    <property type="entry name" value="NADHDHGNASE5"/>
</dbReference>
<dbReference type="EMBL" id="CP071182">
    <property type="protein sequence ID" value="QSO46621.1"/>
    <property type="molecule type" value="Genomic_DNA"/>
</dbReference>
<dbReference type="Pfam" id="PF00361">
    <property type="entry name" value="Proton_antipo_M"/>
    <property type="match status" value="1"/>
</dbReference>
<feature type="transmembrane region" description="Helical" evidence="7">
    <location>
        <begin position="404"/>
        <end position="427"/>
    </location>
</feature>
<evidence type="ECO:0000256" key="4">
    <source>
        <dbReference type="ARBA" id="ARBA00022692"/>
    </source>
</evidence>
<proteinExistence type="inferred from homology"/>
<comment type="subcellular location">
    <subcellularLocation>
        <location evidence="1 7">Cell membrane</location>
        <topology evidence="1 7">Multi-pass membrane protein</topology>
    </subcellularLocation>
    <subcellularLocation>
        <location evidence="8">Membrane</location>
        <topology evidence="8">Multi-pass membrane protein</topology>
    </subcellularLocation>
</comment>
<dbReference type="GO" id="GO:0015990">
    <property type="term" value="P:electron transport coupled proton transport"/>
    <property type="evidence" value="ECO:0007669"/>
    <property type="project" value="TreeGrafter"/>
</dbReference>
<evidence type="ECO:0000256" key="7">
    <source>
        <dbReference type="HAMAP-Rule" id="MF_00862"/>
    </source>
</evidence>
<comment type="similarity">
    <text evidence="7">Belongs to the inorganic carbon transporter (TC 9.A.2) DabB family.</text>
</comment>
<feature type="domain" description="NADH:quinone oxidoreductase/Mrp antiporter transmembrane" evidence="9">
    <location>
        <begin position="114"/>
        <end position="341"/>
    </location>
</feature>
<sequence length="508" mass="55555">MLVTAFFLSLVILALSVLVILHPRVPLNFVRIHVGISGLPPFIALLNLVVKRTNGIFGPWHLDPLAWLTALFVLTIGVVVQRYSVRQLFGNRNYRQYFALLTLTTVSASLAWLSNNLGLLLVCWGATLLLLTLLIRLNRDWRVSSVAAARSGRLFALSWLLLLFAVAWLAFTTGHWQLSLALTKGSLAQLGYGERTCITLLLVVAVAIPAAQYPFQRWLVDSVVVPTPVSAVMHAGVVNAGGIILTRFAPIFSGDLAQVVLIVISSISVLLGTGTVLVQVDYKRQLVGSTISQMGFMLIQCALGAYLAAIIHAVLHGLFKSALFLQAGSAVHHNHQATRTTTPKTSFLWRFAGGVLGLFVGVGFWFIVKDKGYDVVSALLLGWSVSFAWSQLMTMGLGRIGRTVGFTLFIGTFIVFGIVLAVFYVLLHGSVPQGNEPHTLPIVLILFILSIGSVTGAWLSHHPSSTVFAVVYLWLVRFGEPHRDSVESHPTYLAATRFQGGRTRWMKH</sequence>